<evidence type="ECO:0000313" key="2">
    <source>
        <dbReference type="Proteomes" id="UP000214646"/>
    </source>
</evidence>
<dbReference type="EMBL" id="NIDE01000004">
    <property type="protein sequence ID" value="OWK43480.1"/>
    <property type="molecule type" value="Genomic_DNA"/>
</dbReference>
<accession>A0A225DPX0</accession>
<dbReference type="Proteomes" id="UP000214646">
    <property type="component" value="Unassembled WGS sequence"/>
</dbReference>
<organism evidence="1 2">
    <name type="scientific">Fimbriiglobus ruber</name>
    <dbReference type="NCBI Taxonomy" id="1908690"/>
    <lineage>
        <taxon>Bacteria</taxon>
        <taxon>Pseudomonadati</taxon>
        <taxon>Planctomycetota</taxon>
        <taxon>Planctomycetia</taxon>
        <taxon>Gemmatales</taxon>
        <taxon>Gemmataceae</taxon>
        <taxon>Fimbriiglobus</taxon>
    </lineage>
</organism>
<evidence type="ECO:0000313" key="1">
    <source>
        <dbReference type="EMBL" id="OWK43480.1"/>
    </source>
</evidence>
<name>A0A225DPX0_9BACT</name>
<comment type="caution">
    <text evidence="1">The sequence shown here is derived from an EMBL/GenBank/DDBJ whole genome shotgun (WGS) entry which is preliminary data.</text>
</comment>
<protein>
    <submittedName>
        <fullName evidence="1">Uncharacterized protein</fullName>
    </submittedName>
</protein>
<proteinExistence type="predicted"/>
<sequence>MGTGGGVRLYDIIRHTPLRIVEHPSRERRNEGVRAVGFAAAGNS</sequence>
<reference evidence="2" key="1">
    <citation type="submission" date="2017-06" db="EMBL/GenBank/DDBJ databases">
        <title>Genome analysis of Fimbriiglobus ruber SP5, the first member of the order Planctomycetales with confirmed chitinolytic capability.</title>
        <authorList>
            <person name="Ravin N.V."/>
            <person name="Rakitin A.L."/>
            <person name="Ivanova A.A."/>
            <person name="Beletsky A.V."/>
            <person name="Kulichevskaya I.S."/>
            <person name="Mardanov A.V."/>
            <person name="Dedysh S.N."/>
        </authorList>
    </citation>
    <scope>NUCLEOTIDE SEQUENCE [LARGE SCALE GENOMIC DNA]</scope>
    <source>
        <strain evidence="2">SP5</strain>
    </source>
</reference>
<dbReference type="AlphaFoldDB" id="A0A225DPX0"/>
<keyword evidence="2" id="KW-1185">Reference proteome</keyword>
<gene>
    <name evidence="1" type="ORF">FRUB_03079</name>
</gene>